<dbReference type="Proteomes" id="UP000054928">
    <property type="component" value="Unassembled WGS sequence"/>
</dbReference>
<evidence type="ECO:0000313" key="2">
    <source>
        <dbReference type="Proteomes" id="UP000054928"/>
    </source>
</evidence>
<dbReference type="EMBL" id="CCYD01002089">
    <property type="protein sequence ID" value="CEG46590.1"/>
    <property type="molecule type" value="Genomic_DNA"/>
</dbReference>
<dbReference type="RefSeq" id="XP_024582959.1">
    <property type="nucleotide sequence ID" value="XM_024717463.1"/>
</dbReference>
<accession>A0A0P1AZJ4</accession>
<name>A0A0P1AZJ4_PLAHL</name>
<dbReference type="AlphaFoldDB" id="A0A0P1AZJ4"/>
<reference evidence="2" key="1">
    <citation type="submission" date="2014-09" db="EMBL/GenBank/DDBJ databases">
        <authorList>
            <person name="Sharma Rahul"/>
            <person name="Thines Marco"/>
        </authorList>
    </citation>
    <scope>NUCLEOTIDE SEQUENCE [LARGE SCALE GENOMIC DNA]</scope>
</reference>
<sequence length="95" mass="11065">MFGFVNAFRRSTFDGQLTNDTLYANIFQHVNQLEKTKSMCRIASSAITTDEDHMEDKRQIRFEYCIDRAFIHSIVTQSVAAVIPTFKQLTKKEIR</sequence>
<dbReference type="GeneID" id="36398246"/>
<evidence type="ECO:0000313" key="1">
    <source>
        <dbReference type="EMBL" id="CEG46590.1"/>
    </source>
</evidence>
<organism evidence="1 2">
    <name type="scientific">Plasmopara halstedii</name>
    <name type="common">Downy mildew of sunflower</name>
    <dbReference type="NCBI Taxonomy" id="4781"/>
    <lineage>
        <taxon>Eukaryota</taxon>
        <taxon>Sar</taxon>
        <taxon>Stramenopiles</taxon>
        <taxon>Oomycota</taxon>
        <taxon>Peronosporomycetes</taxon>
        <taxon>Peronosporales</taxon>
        <taxon>Peronosporaceae</taxon>
        <taxon>Plasmopara</taxon>
    </lineage>
</organism>
<protein>
    <submittedName>
        <fullName evidence="1">Uncharacterized protein</fullName>
    </submittedName>
</protein>
<keyword evidence="2" id="KW-1185">Reference proteome</keyword>
<proteinExistence type="predicted"/>